<accession>A0A9N9RRH0</accession>
<gene>
    <name evidence="1" type="ORF">CHIRRI_LOCUS4755</name>
</gene>
<dbReference type="OrthoDB" id="49386at2759"/>
<reference evidence="1" key="1">
    <citation type="submission" date="2022-01" db="EMBL/GenBank/DDBJ databases">
        <authorList>
            <person name="King R."/>
        </authorList>
    </citation>
    <scope>NUCLEOTIDE SEQUENCE</scope>
</reference>
<organism evidence="1 2">
    <name type="scientific">Chironomus riparius</name>
    <dbReference type="NCBI Taxonomy" id="315576"/>
    <lineage>
        <taxon>Eukaryota</taxon>
        <taxon>Metazoa</taxon>
        <taxon>Ecdysozoa</taxon>
        <taxon>Arthropoda</taxon>
        <taxon>Hexapoda</taxon>
        <taxon>Insecta</taxon>
        <taxon>Pterygota</taxon>
        <taxon>Neoptera</taxon>
        <taxon>Endopterygota</taxon>
        <taxon>Diptera</taxon>
        <taxon>Nematocera</taxon>
        <taxon>Chironomoidea</taxon>
        <taxon>Chironomidae</taxon>
        <taxon>Chironominae</taxon>
        <taxon>Chironomus</taxon>
    </lineage>
</organism>
<dbReference type="AlphaFoldDB" id="A0A9N9RRH0"/>
<reference evidence="1" key="2">
    <citation type="submission" date="2022-10" db="EMBL/GenBank/DDBJ databases">
        <authorList>
            <consortium name="ENA_rothamsted_submissions"/>
            <consortium name="culmorum"/>
            <person name="King R."/>
        </authorList>
    </citation>
    <scope>NUCLEOTIDE SEQUENCE</scope>
</reference>
<name>A0A9N9RRH0_9DIPT</name>
<dbReference type="EMBL" id="OU895878">
    <property type="protein sequence ID" value="CAG9801835.1"/>
    <property type="molecule type" value="Genomic_DNA"/>
</dbReference>
<proteinExistence type="predicted"/>
<protein>
    <submittedName>
        <fullName evidence="1">Uncharacterized protein</fullName>
    </submittedName>
</protein>
<keyword evidence="2" id="KW-1185">Reference proteome</keyword>
<evidence type="ECO:0000313" key="1">
    <source>
        <dbReference type="EMBL" id="CAG9801835.1"/>
    </source>
</evidence>
<dbReference type="Proteomes" id="UP001153620">
    <property type="component" value="Chromosome 2"/>
</dbReference>
<evidence type="ECO:0000313" key="2">
    <source>
        <dbReference type="Proteomes" id="UP001153620"/>
    </source>
</evidence>
<sequence length="276" mass="32520">MDSIFYGYILSNDITPRAIDGPRLRDQIGHGKVTMNDEIAETIFQALLQFTVLITNFYDQRVFNVNFKYDSKYMSNLTFYNEFVKINNLIVNTFEQLEIPCALKAETEVKFQRILTERTKDDINIHFRPLVETQIVKLMLKIMETLACSIHNLQESIGNLFILYIQRKLSTSRRNILSNLISFLPNFSKGFHSILSLLMKIFSTVQNLDDKFKDNDWSKKIIRVLKQTLQMTQIYSKHFSIDDRNYFIANSKTCEFLSQINDNSRHMFEEDKQQIC</sequence>